<accession>A0ABR7YLY3</accession>
<gene>
    <name evidence="1" type="ORF">H8B06_05760</name>
</gene>
<dbReference type="Proteomes" id="UP000602759">
    <property type="component" value="Unassembled WGS sequence"/>
</dbReference>
<protein>
    <submittedName>
        <fullName evidence="1">Uncharacterized protein</fullName>
    </submittedName>
</protein>
<organism evidence="1 2">
    <name type="scientific">Sphingobacterium micropteri</name>
    <dbReference type="NCBI Taxonomy" id="2763501"/>
    <lineage>
        <taxon>Bacteria</taxon>
        <taxon>Pseudomonadati</taxon>
        <taxon>Bacteroidota</taxon>
        <taxon>Sphingobacteriia</taxon>
        <taxon>Sphingobacteriales</taxon>
        <taxon>Sphingobacteriaceae</taxon>
        <taxon>Sphingobacterium</taxon>
    </lineage>
</organism>
<evidence type="ECO:0000313" key="2">
    <source>
        <dbReference type="Proteomes" id="UP000602759"/>
    </source>
</evidence>
<comment type="caution">
    <text evidence="1">The sequence shown here is derived from an EMBL/GenBank/DDBJ whole genome shotgun (WGS) entry which is preliminary data.</text>
</comment>
<keyword evidence="2" id="KW-1185">Reference proteome</keyword>
<dbReference type="EMBL" id="JACOIK010000003">
    <property type="protein sequence ID" value="MBD1432323.1"/>
    <property type="molecule type" value="Genomic_DNA"/>
</dbReference>
<reference evidence="1 2" key="1">
    <citation type="submission" date="2020-08" db="EMBL/GenBank/DDBJ databases">
        <title>Sphingobacterium sp. DN00404 isolated from aquaculture water.</title>
        <authorList>
            <person name="Zhang M."/>
        </authorList>
    </citation>
    <scope>NUCLEOTIDE SEQUENCE [LARGE SCALE GENOMIC DNA]</scope>
    <source>
        <strain evidence="1 2">DN00404</strain>
    </source>
</reference>
<dbReference type="RefSeq" id="WP_190993335.1">
    <property type="nucleotide sequence ID" value="NZ_JACOIK010000003.1"/>
</dbReference>
<name>A0ABR7YLY3_9SPHI</name>
<sequence length="94" mass="11491">MDEKFITKIRGMFESLHERMRQNLPFWENEVDIIIANQETDRNKIELTFDYLLDYTRHGIGNELYLRLMAYYRTVNPEGAAYYLQIYQEQEDEE</sequence>
<proteinExistence type="predicted"/>
<evidence type="ECO:0000313" key="1">
    <source>
        <dbReference type="EMBL" id="MBD1432323.1"/>
    </source>
</evidence>